<evidence type="ECO:0000259" key="6">
    <source>
        <dbReference type="SMART" id="SM00645"/>
    </source>
</evidence>
<accession>A0A5C7GTK5</accession>
<evidence type="ECO:0000313" key="8">
    <source>
        <dbReference type="Proteomes" id="UP000323000"/>
    </source>
</evidence>
<dbReference type="InterPro" id="IPR000668">
    <property type="entry name" value="Peptidase_C1A_C"/>
</dbReference>
<dbReference type="Gene3D" id="3.90.70.10">
    <property type="entry name" value="Cysteine proteinases"/>
    <property type="match status" value="1"/>
</dbReference>
<evidence type="ECO:0000256" key="5">
    <source>
        <dbReference type="SAM" id="SignalP"/>
    </source>
</evidence>
<keyword evidence="5" id="KW-0732">Signal</keyword>
<keyword evidence="8" id="KW-1185">Reference proteome</keyword>
<gene>
    <name evidence="7" type="ORF">EZV62_027408</name>
</gene>
<feature type="chain" id="PRO_5022911885" description="Peptidase C1A papain C-terminal domain-containing protein" evidence="5">
    <location>
        <begin position="22"/>
        <end position="143"/>
    </location>
</feature>
<feature type="signal peptide" evidence="5">
    <location>
        <begin position="1"/>
        <end position="21"/>
    </location>
</feature>
<evidence type="ECO:0000313" key="7">
    <source>
        <dbReference type="EMBL" id="TXG48114.1"/>
    </source>
</evidence>
<dbReference type="GO" id="GO:0006508">
    <property type="term" value="P:proteolysis"/>
    <property type="evidence" value="ECO:0007669"/>
    <property type="project" value="UniProtKB-KW"/>
</dbReference>
<keyword evidence="4" id="KW-0788">Thiol protease</keyword>
<sequence length="143" mass="15347">MGVRYVVALGLFSSTFGSCLAFSAMAAIEGILKVKNDNAFQYIKENGGVASKSIYPYEGNDGTCDQQKATNIAAQITSYKDVTSSNEPELKIVVHQQPVSIAISVGQEFKDHGGGMNIGNYGDRLNHNVTLVGYAQIDDGTKY</sequence>
<dbReference type="PROSITE" id="PS51257">
    <property type="entry name" value="PROKAR_LIPOPROTEIN"/>
    <property type="match status" value="1"/>
</dbReference>
<dbReference type="Proteomes" id="UP000323000">
    <property type="component" value="Chromosome 13"/>
</dbReference>
<feature type="domain" description="Peptidase C1A papain C-terminal" evidence="6">
    <location>
        <begin position="2"/>
        <end position="142"/>
    </location>
</feature>
<protein>
    <recommendedName>
        <fullName evidence="6">Peptidase C1A papain C-terminal domain-containing protein</fullName>
    </recommendedName>
</protein>
<dbReference type="SUPFAM" id="SSF54001">
    <property type="entry name" value="Cysteine proteinases"/>
    <property type="match status" value="1"/>
</dbReference>
<keyword evidence="2" id="KW-0645">Protease</keyword>
<comment type="similarity">
    <text evidence="1">Belongs to the peptidase C1 family.</text>
</comment>
<dbReference type="Pfam" id="PF00112">
    <property type="entry name" value="Peptidase_C1"/>
    <property type="match status" value="1"/>
</dbReference>
<evidence type="ECO:0000256" key="4">
    <source>
        <dbReference type="ARBA" id="ARBA00022807"/>
    </source>
</evidence>
<dbReference type="GO" id="GO:0008234">
    <property type="term" value="F:cysteine-type peptidase activity"/>
    <property type="evidence" value="ECO:0007669"/>
    <property type="project" value="UniProtKB-KW"/>
</dbReference>
<dbReference type="OrthoDB" id="10253408at2759"/>
<keyword evidence="3" id="KW-0378">Hydrolase</keyword>
<evidence type="ECO:0000256" key="2">
    <source>
        <dbReference type="ARBA" id="ARBA00022670"/>
    </source>
</evidence>
<dbReference type="EMBL" id="VAHF01000013">
    <property type="protein sequence ID" value="TXG48114.1"/>
    <property type="molecule type" value="Genomic_DNA"/>
</dbReference>
<proteinExistence type="inferred from homology"/>
<reference evidence="8" key="1">
    <citation type="journal article" date="2019" name="Gigascience">
        <title>De novo genome assembly of the endangered Acer yangbiense, a plant species with extremely small populations endemic to Yunnan Province, China.</title>
        <authorList>
            <person name="Yang J."/>
            <person name="Wariss H.M."/>
            <person name="Tao L."/>
            <person name="Zhang R."/>
            <person name="Yun Q."/>
            <person name="Hollingsworth P."/>
            <person name="Dao Z."/>
            <person name="Luo G."/>
            <person name="Guo H."/>
            <person name="Ma Y."/>
            <person name="Sun W."/>
        </authorList>
    </citation>
    <scope>NUCLEOTIDE SEQUENCE [LARGE SCALE GENOMIC DNA]</scope>
    <source>
        <strain evidence="8">cv. Malutang</strain>
    </source>
</reference>
<evidence type="ECO:0000256" key="3">
    <source>
        <dbReference type="ARBA" id="ARBA00022801"/>
    </source>
</evidence>
<dbReference type="AlphaFoldDB" id="A0A5C7GTK5"/>
<dbReference type="PANTHER" id="PTHR12411">
    <property type="entry name" value="CYSTEINE PROTEASE FAMILY C1-RELATED"/>
    <property type="match status" value="1"/>
</dbReference>
<dbReference type="InterPro" id="IPR038765">
    <property type="entry name" value="Papain-like_cys_pep_sf"/>
</dbReference>
<comment type="caution">
    <text evidence="7">The sequence shown here is derived from an EMBL/GenBank/DDBJ whole genome shotgun (WGS) entry which is preliminary data.</text>
</comment>
<dbReference type="InterPro" id="IPR013128">
    <property type="entry name" value="Peptidase_C1A"/>
</dbReference>
<dbReference type="SMART" id="SM00645">
    <property type="entry name" value="Pept_C1"/>
    <property type="match status" value="1"/>
</dbReference>
<name>A0A5C7GTK5_9ROSI</name>
<organism evidence="7 8">
    <name type="scientific">Acer yangbiense</name>
    <dbReference type="NCBI Taxonomy" id="1000413"/>
    <lineage>
        <taxon>Eukaryota</taxon>
        <taxon>Viridiplantae</taxon>
        <taxon>Streptophyta</taxon>
        <taxon>Embryophyta</taxon>
        <taxon>Tracheophyta</taxon>
        <taxon>Spermatophyta</taxon>
        <taxon>Magnoliopsida</taxon>
        <taxon>eudicotyledons</taxon>
        <taxon>Gunneridae</taxon>
        <taxon>Pentapetalae</taxon>
        <taxon>rosids</taxon>
        <taxon>malvids</taxon>
        <taxon>Sapindales</taxon>
        <taxon>Sapindaceae</taxon>
        <taxon>Hippocastanoideae</taxon>
        <taxon>Acereae</taxon>
        <taxon>Acer</taxon>
    </lineage>
</organism>
<evidence type="ECO:0000256" key="1">
    <source>
        <dbReference type="ARBA" id="ARBA00008455"/>
    </source>
</evidence>